<dbReference type="GO" id="GO:0036297">
    <property type="term" value="P:interstrand cross-link repair"/>
    <property type="evidence" value="ECO:0007669"/>
    <property type="project" value="InterPro"/>
</dbReference>
<gene>
    <name evidence="5" type="ORF">DPMN_070624</name>
</gene>
<dbReference type="GO" id="GO:0043240">
    <property type="term" value="C:Fanconi anaemia nuclear complex"/>
    <property type="evidence" value="ECO:0007669"/>
    <property type="project" value="InterPro"/>
</dbReference>
<protein>
    <submittedName>
        <fullName evidence="5">Uncharacterized protein</fullName>
    </submittedName>
</protein>
<dbReference type="InterPro" id="IPR018247">
    <property type="entry name" value="EF_Hand_1_Ca_BS"/>
</dbReference>
<proteinExistence type="predicted"/>
<evidence type="ECO:0000259" key="2">
    <source>
        <dbReference type="Pfam" id="PF15865"/>
    </source>
</evidence>
<comment type="caution">
    <text evidence="5">The sequence shown here is derived from an EMBL/GenBank/DDBJ whole genome shotgun (WGS) entry which is preliminary data.</text>
</comment>
<dbReference type="InterPro" id="IPR003516">
    <property type="entry name" value="FANCA"/>
</dbReference>
<dbReference type="InterPro" id="IPR055387">
    <property type="entry name" value="FANCA_arcN"/>
</dbReference>
<dbReference type="InterPro" id="IPR031729">
    <property type="entry name" value="Fanconi_A_N"/>
</dbReference>
<evidence type="ECO:0000256" key="1">
    <source>
        <dbReference type="SAM" id="MobiDB-lite"/>
    </source>
</evidence>
<dbReference type="Pfam" id="PF15865">
    <property type="entry name" value="Fanconi_A_N"/>
    <property type="match status" value="1"/>
</dbReference>
<dbReference type="AlphaFoldDB" id="A0A9D4BVS1"/>
<evidence type="ECO:0000313" key="5">
    <source>
        <dbReference type="EMBL" id="KAH3711124.1"/>
    </source>
</evidence>
<organism evidence="5 6">
    <name type="scientific">Dreissena polymorpha</name>
    <name type="common">Zebra mussel</name>
    <name type="synonym">Mytilus polymorpha</name>
    <dbReference type="NCBI Taxonomy" id="45954"/>
    <lineage>
        <taxon>Eukaryota</taxon>
        <taxon>Metazoa</taxon>
        <taxon>Spiralia</taxon>
        <taxon>Lophotrochozoa</taxon>
        <taxon>Mollusca</taxon>
        <taxon>Bivalvia</taxon>
        <taxon>Autobranchia</taxon>
        <taxon>Heteroconchia</taxon>
        <taxon>Euheterodonta</taxon>
        <taxon>Imparidentia</taxon>
        <taxon>Neoheterodontei</taxon>
        <taxon>Myida</taxon>
        <taxon>Dreissenoidea</taxon>
        <taxon>Dreissenidae</taxon>
        <taxon>Dreissena</taxon>
    </lineage>
</organism>
<dbReference type="PANTHER" id="PTHR12047:SF2">
    <property type="entry name" value="FANCONI ANEMIA GROUP A PROTEIN"/>
    <property type="match status" value="1"/>
</dbReference>
<feature type="domain" description="Fanconi anaemia group A protein helical" evidence="3">
    <location>
        <begin position="137"/>
        <end position="215"/>
    </location>
</feature>
<reference evidence="5" key="1">
    <citation type="journal article" date="2019" name="bioRxiv">
        <title>The Genome of the Zebra Mussel, Dreissena polymorpha: A Resource for Invasive Species Research.</title>
        <authorList>
            <person name="McCartney M.A."/>
            <person name="Auch B."/>
            <person name="Kono T."/>
            <person name="Mallez S."/>
            <person name="Zhang Y."/>
            <person name="Obille A."/>
            <person name="Becker A."/>
            <person name="Abrahante J.E."/>
            <person name="Garbe J."/>
            <person name="Badalamenti J.P."/>
            <person name="Herman A."/>
            <person name="Mangelson H."/>
            <person name="Liachko I."/>
            <person name="Sullivan S."/>
            <person name="Sone E.D."/>
            <person name="Koren S."/>
            <person name="Silverstein K.A.T."/>
            <person name="Beckman K.B."/>
            <person name="Gohl D.M."/>
        </authorList>
    </citation>
    <scope>NUCLEOTIDE SEQUENCE</scope>
    <source>
        <strain evidence="5">Duluth1</strain>
        <tissue evidence="5">Whole animal</tissue>
    </source>
</reference>
<name>A0A9D4BVS1_DREPO</name>
<dbReference type="EMBL" id="JAIWYP010000014">
    <property type="protein sequence ID" value="KAH3711124.1"/>
    <property type="molecule type" value="Genomic_DNA"/>
</dbReference>
<dbReference type="PROSITE" id="PS00018">
    <property type="entry name" value="EF_HAND_1"/>
    <property type="match status" value="1"/>
</dbReference>
<feature type="region of interest" description="Disordered" evidence="1">
    <location>
        <begin position="117"/>
        <end position="140"/>
    </location>
</feature>
<dbReference type="Pfam" id="PF24783">
    <property type="entry name" value="FANCA_arcN"/>
    <property type="match status" value="1"/>
</dbReference>
<dbReference type="InterPro" id="IPR055386">
    <property type="entry name" value="FANCA_helical"/>
</dbReference>
<evidence type="ECO:0000259" key="4">
    <source>
        <dbReference type="Pfam" id="PF24783"/>
    </source>
</evidence>
<sequence length="971" mass="109519">MTDALVQEGLEGCDMESTITGFLLARQACLHGPHVFMAYPEWFQRSFSEGANCPVKTRKSFTFLMKFLTDLMPHESAQHIKVHIARPPFVPPKCRDILADYILLAKTRLQDLKEILDDNSKDGGVTNGNTKSGDSAQQEEVDNAVTVFASSGKLPTSIIEASIFRKPYYIGQFLPQLLKPRPLPNFPDPRMKLITALKNAGKIPLSMFTNYERECQRESAQLLEGVFLDSDSDGEMETSDLDLLLSSLHQLVAMATRCGLDPAQKVKYTETELVTLICERIEACFSLKPWPGLEPIPVIMIERHTINLPETQLKVINSILNTIAECLHAEKGLFHSVTWLPRFLLALTQYPVVMKTLCHRIWTLCCWQLREDYQDVHVKCLAGILVEMELLGNRVPKVFTYTSKTEQCQFPTFILQHLPIRTSWEMEFSLRILMSCLQYVILTSSSTRSVNPSPIVIKKFMYLATRLHTDLRFSSSDKLVAMATDSDVEAIFTSEFYQNLLATEQLSFQEWVGYELDVDPNYDALDEMERYNYHMWVVHTHFMGPCVAEKNTYRSMASIVIQELVQNKTRTQDTFEKSCPRCDNSSQNTSSSNKVHMMSILQNLTQMFTIGDSSNHKDELPWLQKELLGLVKRCSDSDSTCAIVHVFIRVCLCLPAYLFFSDLPGSLTEQCTSLQSTLDNINTIVIPYLSEGLLLPAGIVAFLIQGFAMTKDAVNPSSALDQLCDRCPALLPSILANHEMIRPLLCPRELNTKISQLMKAVRNKSFSDVGDPMLAAVGMFSGIYNNTSCNFEWLKTCLIYNSSQKTHLLVKLLIMQLTFEQSVNKKRQRVTQNLESAMKCVLDSIGPGLLGNLLSWDTGDMAFTLPHSISKTMLKCAILRCLAENSDRVKPHFVGDMRILASLLKEYAIFRNVIMAEGNLQTDMNPLTEVTQFVLKVLEVIPKEHLTGISQELILDCGPAVVEAVMLQLTS</sequence>
<evidence type="ECO:0000259" key="3">
    <source>
        <dbReference type="Pfam" id="PF24781"/>
    </source>
</evidence>
<feature type="domain" description="Fanconi anaemia group A protein N-terminal" evidence="2">
    <location>
        <begin position="5"/>
        <end position="113"/>
    </location>
</feature>
<feature type="domain" description="Fanconi anaemia group A protein arcN subdomain" evidence="4">
    <location>
        <begin position="242"/>
        <end position="472"/>
    </location>
</feature>
<feature type="compositionally biased region" description="Polar residues" evidence="1">
    <location>
        <begin position="127"/>
        <end position="136"/>
    </location>
</feature>
<reference evidence="5" key="2">
    <citation type="submission" date="2020-11" db="EMBL/GenBank/DDBJ databases">
        <authorList>
            <person name="McCartney M.A."/>
            <person name="Auch B."/>
            <person name="Kono T."/>
            <person name="Mallez S."/>
            <person name="Becker A."/>
            <person name="Gohl D.M."/>
            <person name="Silverstein K.A.T."/>
            <person name="Koren S."/>
            <person name="Bechman K.B."/>
            <person name="Herman A."/>
            <person name="Abrahante J.E."/>
            <person name="Garbe J."/>
        </authorList>
    </citation>
    <scope>NUCLEOTIDE SEQUENCE</scope>
    <source>
        <strain evidence="5">Duluth1</strain>
        <tissue evidence="5">Whole animal</tissue>
    </source>
</reference>
<dbReference type="PANTHER" id="PTHR12047">
    <property type="entry name" value="FANCONI ANEMIA GROUP A PROTEIN"/>
    <property type="match status" value="1"/>
</dbReference>
<dbReference type="Proteomes" id="UP000828390">
    <property type="component" value="Unassembled WGS sequence"/>
</dbReference>
<keyword evidence="6" id="KW-1185">Reference proteome</keyword>
<dbReference type="Pfam" id="PF24781">
    <property type="entry name" value="FANCA_helical"/>
    <property type="match status" value="1"/>
</dbReference>
<evidence type="ECO:0000313" key="6">
    <source>
        <dbReference type="Proteomes" id="UP000828390"/>
    </source>
</evidence>
<accession>A0A9D4BVS1</accession>